<gene>
    <name evidence="1" type="ORF">Ccrd_010123</name>
</gene>
<proteinExistence type="predicted"/>
<organism evidence="1 2">
    <name type="scientific">Cynara cardunculus var. scolymus</name>
    <name type="common">Globe artichoke</name>
    <name type="synonym">Cynara scolymus</name>
    <dbReference type="NCBI Taxonomy" id="59895"/>
    <lineage>
        <taxon>Eukaryota</taxon>
        <taxon>Viridiplantae</taxon>
        <taxon>Streptophyta</taxon>
        <taxon>Embryophyta</taxon>
        <taxon>Tracheophyta</taxon>
        <taxon>Spermatophyta</taxon>
        <taxon>Magnoliopsida</taxon>
        <taxon>eudicotyledons</taxon>
        <taxon>Gunneridae</taxon>
        <taxon>Pentapetalae</taxon>
        <taxon>asterids</taxon>
        <taxon>campanulids</taxon>
        <taxon>Asterales</taxon>
        <taxon>Asteraceae</taxon>
        <taxon>Carduoideae</taxon>
        <taxon>Cardueae</taxon>
        <taxon>Carduinae</taxon>
        <taxon>Cynara</taxon>
    </lineage>
</organism>
<dbReference type="Gramene" id="KVI11462">
    <property type="protein sequence ID" value="KVI11462"/>
    <property type="gene ID" value="Ccrd_010123"/>
</dbReference>
<dbReference type="AlphaFoldDB" id="A0A118K703"/>
<keyword evidence="2" id="KW-1185">Reference proteome</keyword>
<name>A0A118K703_CYNCS</name>
<evidence type="ECO:0000313" key="2">
    <source>
        <dbReference type="Proteomes" id="UP000243975"/>
    </source>
</evidence>
<evidence type="ECO:0000313" key="1">
    <source>
        <dbReference type="EMBL" id="KVI11462.1"/>
    </source>
</evidence>
<reference evidence="1 2" key="1">
    <citation type="journal article" date="2016" name="Sci. Rep.">
        <title>The genome sequence of the outbreeding globe artichoke constructed de novo incorporating a phase-aware low-pass sequencing strategy of F1 progeny.</title>
        <authorList>
            <person name="Scaglione D."/>
            <person name="Reyes-Chin-Wo S."/>
            <person name="Acquadro A."/>
            <person name="Froenicke L."/>
            <person name="Portis E."/>
            <person name="Beitel C."/>
            <person name="Tirone M."/>
            <person name="Mauro R."/>
            <person name="Lo Monaco A."/>
            <person name="Mauromicale G."/>
            <person name="Faccioli P."/>
            <person name="Cattivelli L."/>
            <person name="Rieseberg L."/>
            <person name="Michelmore R."/>
            <person name="Lanteri S."/>
        </authorList>
    </citation>
    <scope>NUCLEOTIDE SEQUENCE [LARGE SCALE GENOMIC DNA]</scope>
    <source>
        <strain evidence="1">2C</strain>
    </source>
</reference>
<dbReference type="EMBL" id="LEKV01000118">
    <property type="protein sequence ID" value="KVI11462.1"/>
    <property type="molecule type" value="Genomic_DNA"/>
</dbReference>
<sequence>MGSDSDANSSGGRRSCFFSLANKPTTMTRKAFTLPFLSVELGATPDCESVTKHQTKKGNSGFYKLPFLHARSECASCAIGAFIPKASISIE</sequence>
<comment type="caution">
    <text evidence="1">The sequence shown here is derived from an EMBL/GenBank/DDBJ whole genome shotgun (WGS) entry which is preliminary data.</text>
</comment>
<protein>
    <submittedName>
        <fullName evidence="1">Uncharacterized protein</fullName>
    </submittedName>
</protein>
<accession>A0A118K703</accession>
<dbReference type="Proteomes" id="UP000243975">
    <property type="component" value="Unassembled WGS sequence"/>
</dbReference>